<proteinExistence type="predicted"/>
<protein>
    <submittedName>
        <fullName evidence="2">Putative ATP-grasp-modified RiPP</fullName>
    </submittedName>
</protein>
<dbReference type="Pfam" id="PF14408">
    <property type="entry name" value="Actino_peptide"/>
    <property type="match status" value="1"/>
</dbReference>
<dbReference type="EMBL" id="VJWX01000011">
    <property type="protein sequence ID" value="TVT61666.1"/>
    <property type="molecule type" value="Genomic_DNA"/>
</dbReference>
<dbReference type="AlphaFoldDB" id="A0A558DKV9"/>
<evidence type="ECO:0000256" key="1">
    <source>
        <dbReference type="SAM" id="MobiDB-lite"/>
    </source>
</evidence>
<gene>
    <name evidence="2" type="primary">tgmA</name>
    <name evidence="2" type="ORF">FNH05_02450</name>
</gene>
<dbReference type="NCBIfam" id="TIGR04186">
    <property type="entry name" value="GRASP_targ"/>
    <property type="match status" value="1"/>
</dbReference>
<feature type="compositionally biased region" description="Low complexity" evidence="1">
    <location>
        <begin position="52"/>
        <end position="67"/>
    </location>
</feature>
<accession>A0A558DKV9</accession>
<feature type="region of interest" description="Disordered" evidence="1">
    <location>
        <begin position="39"/>
        <end position="94"/>
    </location>
</feature>
<dbReference type="InterPro" id="IPR026496">
    <property type="entry name" value="GRASP_targ"/>
</dbReference>
<sequence>MPGRPWGVTRMGPYPLTVKVPFTAVGIDPATQLGVFRDESGRMVNMDRTRQSTSESTYTSTSAYTSTGMVDSSDSDDSGDSDSNSDLNSDEYSD</sequence>
<evidence type="ECO:0000313" key="2">
    <source>
        <dbReference type="EMBL" id="TVT61666.1"/>
    </source>
</evidence>
<dbReference type="Proteomes" id="UP000320011">
    <property type="component" value="Unassembled WGS sequence"/>
</dbReference>
<dbReference type="OrthoDB" id="3831512at2"/>
<comment type="caution">
    <text evidence="2">The sequence shown here is derived from an EMBL/GenBank/DDBJ whole genome shotgun (WGS) entry which is preliminary data.</text>
</comment>
<name>A0A558DKV9_9PSEU</name>
<organism evidence="2 3">
    <name type="scientific">Amycolatopsis rhizosphaerae</name>
    <dbReference type="NCBI Taxonomy" id="2053003"/>
    <lineage>
        <taxon>Bacteria</taxon>
        <taxon>Bacillati</taxon>
        <taxon>Actinomycetota</taxon>
        <taxon>Actinomycetes</taxon>
        <taxon>Pseudonocardiales</taxon>
        <taxon>Pseudonocardiaceae</taxon>
        <taxon>Amycolatopsis</taxon>
    </lineage>
</organism>
<feature type="compositionally biased region" description="Basic and acidic residues" evidence="1">
    <location>
        <begin position="39"/>
        <end position="50"/>
    </location>
</feature>
<reference evidence="2 3" key="1">
    <citation type="submission" date="2019-07" db="EMBL/GenBank/DDBJ databases">
        <authorList>
            <person name="Duangmal K."/>
            <person name="Teo W.F.A."/>
        </authorList>
    </citation>
    <scope>NUCLEOTIDE SEQUENCE [LARGE SCALE GENOMIC DNA]</scope>
    <source>
        <strain evidence="2 3">TBRC 6029</strain>
    </source>
</reference>
<evidence type="ECO:0000313" key="3">
    <source>
        <dbReference type="Proteomes" id="UP000320011"/>
    </source>
</evidence>
<keyword evidence="3" id="KW-1185">Reference proteome</keyword>
<reference evidence="2 3" key="2">
    <citation type="submission" date="2019-08" db="EMBL/GenBank/DDBJ databases">
        <title>Amycolatopsis acidicola sp. nov., isolated from peat swamp forest soil.</title>
        <authorList>
            <person name="Srisuk N."/>
        </authorList>
    </citation>
    <scope>NUCLEOTIDE SEQUENCE [LARGE SCALE GENOMIC DNA]</scope>
    <source>
        <strain evidence="2 3">TBRC 6029</strain>
    </source>
</reference>
<dbReference type="InterPro" id="IPR025843">
    <property type="entry name" value="Actino_peptide"/>
</dbReference>